<dbReference type="EMBL" id="CM046131">
    <property type="protein sequence ID" value="KAI8429392.1"/>
    <property type="molecule type" value="Genomic_DNA"/>
</dbReference>
<evidence type="ECO:0000313" key="2">
    <source>
        <dbReference type="Proteomes" id="UP001064048"/>
    </source>
</evidence>
<proteinExistence type="predicted"/>
<name>A0ACC0JZH4_CHOFU</name>
<comment type="caution">
    <text evidence="1">The sequence shown here is derived from an EMBL/GenBank/DDBJ whole genome shotgun (WGS) entry which is preliminary data.</text>
</comment>
<sequence length="915" mass="101323">MVLARTPVLMVLRALLLRAALLHAHPLPQLGRAVQGSFVLKINNCTRKCDEKHSADASGHYNSGAYSGSRHWLGSKQQCLKLDKNQSSKDDKEILEKYKSDAFLNAVLRKEFTHGNIGIIVEMKRALSLIPGQEWRTMSAQDPLVHRALASVSSPPLRLAFTTVRLTLNITKLSMAKSQEIVQGVCLPRSCTPEDISAIMNFSIMITDTLKTNRTVPRTVKVISSRRIEETYDISRDIQALVIISITVFLLLLSLLATLVENNMIKCKPRSKTKSFNVQKYNNDLNSNSNVVDMERLAVNNVSNINLASVQKMKTSGPPCITLDVMTLENKTNSCKRCGKYKKQCVNPKMNENLDACPRIKYNSYPSLVGKRHFCEHLLLCFSLNYSWKRLFNTNMANKDLSVMHGLRIITTFWVVFLHVATVTSYLSDNDTNMGRQNNVYMILATGSIAFDTLLFVSGLFSAYHFFYLKSQYSVEELVSFGGPCGQLLQLVCFITNRAVRLLPSYVYTVFLAAFLSRVSRHTAALELPGRDHDCGATWWRNILYITNAYPQEERHGTKDAGSISPLDRKTDALSEETASSAVSCAKSLVWELGRRLRDRGCDPRSGSYLVHQVALAIQRGNVAGIMGTFEPAETQLHAAGALLCAIARHRLALALAALAGLAGGAADVAAALGERGRVVRGDMWIPPKKLPHNSVFRASTSYQRPRVVDATPALRKPGVRQQRRVDARKMLLLPDAFAAYRLIMERPFARIAPYFIGIFGGWLVRRMGGKLMVSRSASTCLWLASLSVLAIASAVPWVSPLWTSSLLHLAWPAVLLWPALVCATDYAGFCRRLLDSSAVAALSRLCYSILLLHGVVTRTVLLSMDGALCSSTMCIWSYFAGTTLLTLLASLLLSLLVEMPCCSLLRRLSDCASS</sequence>
<reference evidence="1 2" key="1">
    <citation type="journal article" date="2022" name="Genome Biol. Evol.">
        <title>The Spruce Budworm Genome: Reconstructing the Evolutionary History of Antifreeze Proteins.</title>
        <authorList>
            <person name="Beliveau C."/>
            <person name="Gagne P."/>
            <person name="Picq S."/>
            <person name="Vernygora O."/>
            <person name="Keeling C.I."/>
            <person name="Pinkney K."/>
            <person name="Doucet D."/>
            <person name="Wen F."/>
            <person name="Johnston J.S."/>
            <person name="Maaroufi H."/>
            <person name="Boyle B."/>
            <person name="Laroche J."/>
            <person name="Dewar K."/>
            <person name="Juretic N."/>
            <person name="Blackburn G."/>
            <person name="Nisole A."/>
            <person name="Brunet B."/>
            <person name="Brandao M."/>
            <person name="Lumley L."/>
            <person name="Duan J."/>
            <person name="Quan G."/>
            <person name="Lucarotti C.J."/>
            <person name="Roe A.D."/>
            <person name="Sperling F.A.H."/>
            <person name="Levesque R.C."/>
            <person name="Cusson M."/>
        </authorList>
    </citation>
    <scope>NUCLEOTIDE SEQUENCE [LARGE SCALE GENOMIC DNA]</scope>
    <source>
        <strain evidence="1">Glfc:IPQL:Cfum</strain>
    </source>
</reference>
<protein>
    <submittedName>
        <fullName evidence="1">Uncharacterized protein</fullName>
    </submittedName>
</protein>
<organism evidence="1 2">
    <name type="scientific">Choristoneura fumiferana</name>
    <name type="common">Spruce budworm moth</name>
    <name type="synonym">Archips fumiferana</name>
    <dbReference type="NCBI Taxonomy" id="7141"/>
    <lineage>
        <taxon>Eukaryota</taxon>
        <taxon>Metazoa</taxon>
        <taxon>Ecdysozoa</taxon>
        <taxon>Arthropoda</taxon>
        <taxon>Hexapoda</taxon>
        <taxon>Insecta</taxon>
        <taxon>Pterygota</taxon>
        <taxon>Neoptera</taxon>
        <taxon>Endopterygota</taxon>
        <taxon>Lepidoptera</taxon>
        <taxon>Glossata</taxon>
        <taxon>Ditrysia</taxon>
        <taxon>Tortricoidea</taxon>
        <taxon>Tortricidae</taxon>
        <taxon>Tortricinae</taxon>
        <taxon>Choristoneura</taxon>
    </lineage>
</organism>
<gene>
    <name evidence="1" type="ORF">MSG28_000035</name>
</gene>
<evidence type="ECO:0000313" key="1">
    <source>
        <dbReference type="EMBL" id="KAI8429392.1"/>
    </source>
</evidence>
<accession>A0ACC0JZH4</accession>
<keyword evidence="2" id="KW-1185">Reference proteome</keyword>
<dbReference type="Proteomes" id="UP001064048">
    <property type="component" value="Chromosome Z"/>
</dbReference>